<accession>A0A6A4J725</accession>
<reference evidence="1" key="1">
    <citation type="journal article" date="2021" name="Mol. Ecol. Resour.">
        <title>Apolygus lucorum genome provides insights into omnivorousness and mesophyll feeding.</title>
        <authorList>
            <person name="Liu Y."/>
            <person name="Liu H."/>
            <person name="Wang H."/>
            <person name="Huang T."/>
            <person name="Liu B."/>
            <person name="Yang B."/>
            <person name="Yin L."/>
            <person name="Li B."/>
            <person name="Zhang Y."/>
            <person name="Zhang S."/>
            <person name="Jiang F."/>
            <person name="Zhang X."/>
            <person name="Ren Y."/>
            <person name="Wang B."/>
            <person name="Wang S."/>
            <person name="Lu Y."/>
            <person name="Wu K."/>
            <person name="Fan W."/>
            <person name="Wang G."/>
        </authorList>
    </citation>
    <scope>NUCLEOTIDE SEQUENCE</scope>
    <source>
        <strain evidence="1">12Hb</strain>
    </source>
</reference>
<proteinExistence type="predicted"/>
<organism evidence="1 2">
    <name type="scientific">Apolygus lucorum</name>
    <name type="common">Small green plant bug</name>
    <name type="synonym">Lygocoris lucorum</name>
    <dbReference type="NCBI Taxonomy" id="248454"/>
    <lineage>
        <taxon>Eukaryota</taxon>
        <taxon>Metazoa</taxon>
        <taxon>Ecdysozoa</taxon>
        <taxon>Arthropoda</taxon>
        <taxon>Hexapoda</taxon>
        <taxon>Insecta</taxon>
        <taxon>Pterygota</taxon>
        <taxon>Neoptera</taxon>
        <taxon>Paraneoptera</taxon>
        <taxon>Hemiptera</taxon>
        <taxon>Heteroptera</taxon>
        <taxon>Panheteroptera</taxon>
        <taxon>Cimicomorpha</taxon>
        <taxon>Miridae</taxon>
        <taxon>Mirini</taxon>
        <taxon>Apolygus</taxon>
    </lineage>
</organism>
<dbReference type="EMBL" id="WIXP02000010">
    <property type="protein sequence ID" value="KAF6204470.1"/>
    <property type="molecule type" value="Genomic_DNA"/>
</dbReference>
<comment type="caution">
    <text evidence="1">The sequence shown here is derived from an EMBL/GenBank/DDBJ whole genome shotgun (WGS) entry which is preliminary data.</text>
</comment>
<evidence type="ECO:0000313" key="2">
    <source>
        <dbReference type="Proteomes" id="UP000466442"/>
    </source>
</evidence>
<gene>
    <name evidence="1" type="ORF">GE061_002811</name>
</gene>
<protein>
    <submittedName>
        <fullName evidence="1">Uncharacterized protein</fullName>
    </submittedName>
</protein>
<evidence type="ECO:0000313" key="1">
    <source>
        <dbReference type="EMBL" id="KAF6204470.1"/>
    </source>
</evidence>
<sequence length="106" mass="11979">MMKLALLVGITACVGFAPTGLGAKKLDRDLNPSEDFDAEFLHVLKRWYPDETPVKIISQSFGENSRERTFSSVTFRNSRDEVYTLKWKDDGHGTSQPSLIARTRKS</sequence>
<name>A0A6A4J725_APOLU</name>
<dbReference type="Proteomes" id="UP000466442">
    <property type="component" value="Unassembled WGS sequence"/>
</dbReference>
<dbReference type="AlphaFoldDB" id="A0A6A4J725"/>
<keyword evidence="2" id="KW-1185">Reference proteome</keyword>